<sequence>MIYQSITYKPISNKINSQILYYKNKSGYIIGYKNIYNGNKVPIVQFKDFTRIWILPKEINKIYYI</sequence>
<organism evidence="1">
    <name type="scientific">Antithamnionella ternifolia</name>
    <dbReference type="NCBI Taxonomy" id="207919"/>
    <lineage>
        <taxon>Eukaryota</taxon>
        <taxon>Rhodophyta</taxon>
        <taxon>Florideophyceae</taxon>
        <taxon>Rhodymeniophycidae</taxon>
        <taxon>Ceramiales</taxon>
        <taxon>Ceramiaceae</taxon>
        <taxon>Antithamnionella</taxon>
    </lineage>
</organism>
<gene>
    <name evidence="1" type="primary">petP</name>
</gene>
<name>A0A4D6WJR7_9FLOR</name>
<accession>A0A4D6WJR7</accession>
<proteinExistence type="predicted"/>
<evidence type="ECO:0000313" key="1">
    <source>
        <dbReference type="EMBL" id="QCI04129.1"/>
    </source>
</evidence>
<reference evidence="1" key="2">
    <citation type="submission" date="2019-04" db="EMBL/GenBank/DDBJ databases">
        <authorList>
            <person name="Pasella M."/>
        </authorList>
    </citation>
    <scope>NUCLEOTIDE SEQUENCE</scope>
    <source>
        <strain evidence="1">PD2956</strain>
    </source>
</reference>
<protein>
    <submittedName>
        <fullName evidence="1">Cytochrome b6-f complex subunit PetP</fullName>
    </submittedName>
</protein>
<keyword evidence="1" id="KW-0934">Plastid</keyword>
<geneLocation type="plastid" evidence="1"/>
<dbReference type="AlphaFoldDB" id="A0A4D6WJR7"/>
<reference evidence="1" key="1">
    <citation type="journal article" date="2019" name="Mol. Phylogenet. Evol.">
        <title>Morphological evolution and classification of the red algal order Ceramiales inferred using plastid phylogenomics.</title>
        <authorList>
            <person name="Diaz-Tapia P."/>
            <person name="Pasella M.M."/>
            <person name="Verbruggen H."/>
            <person name="Maggs C.A."/>
        </authorList>
    </citation>
    <scope>NUCLEOTIDE SEQUENCE</scope>
    <source>
        <strain evidence="1">PD2956</strain>
    </source>
</reference>
<dbReference type="EMBL" id="MK814608">
    <property type="protein sequence ID" value="QCI04129.1"/>
    <property type="molecule type" value="Genomic_DNA"/>
</dbReference>